<evidence type="ECO:0008006" key="3">
    <source>
        <dbReference type="Google" id="ProtNLM"/>
    </source>
</evidence>
<dbReference type="Proteomes" id="UP001597045">
    <property type="component" value="Unassembled WGS sequence"/>
</dbReference>
<accession>A0ABW3M381</accession>
<protein>
    <recommendedName>
        <fullName evidence="3">AAA+ ATPase domain-containing protein</fullName>
    </recommendedName>
</protein>
<name>A0ABW3M381_9PSEU</name>
<gene>
    <name evidence="1" type="ORF">ACFQ1S_01785</name>
</gene>
<proteinExistence type="predicted"/>
<evidence type="ECO:0000313" key="2">
    <source>
        <dbReference type="Proteomes" id="UP001597045"/>
    </source>
</evidence>
<dbReference type="InterPro" id="IPR027417">
    <property type="entry name" value="P-loop_NTPase"/>
</dbReference>
<keyword evidence="2" id="KW-1185">Reference proteome</keyword>
<sequence length="895" mass="97091">MSSVSDGILGTGSRVTVEQLWSVTRSGAISARGYHYQDVVGAWLCGRVLAGHLEVHRIIPESWEDLSCEGNDACHVQVKSRQARVGDFTPGQVAKFLLDLFDHHIQREQAGEQGQPILVLERPVAGHHFSQWGQPVADLPVDHDLRTALTELAGERRRTHSEIKRMCEVLSVYVLPWHAAAVEVRGAVAARHDLLPAAADPGASALRDALADDVDANAAAGWADRTGLDRTRIDHIVAEAAALVDRNSLEEALRTGAVEAVDFDRPLPAPAFYEGVDVQPGHIAAGLPAPRPDVAGQVVEALHRGEAVLVTGPSGVGKSTVMWAAAYSTRHILWYRVRRLRDEDVGPIVRLARAVRPSPRSPVGFVIDGLGLGSTASWDALQRQLAGDPGVVLLGSARTEDTLSLRSLSACTTVAVGLDEHVAEQIHSGLIAAGVTTLPHWREAYENSGGLTLEYTHMLTQGRRLADVITEQVKRRALERRDLELKIIALVAVAHCWGVGLPMRRVQARVGADDADFRLALARLNDEHLVHVLGTHVAGLHQLRSKALAVAVHAMPPPVLAETVDGVIPLLDDHQLQPFLANALTEQPALDSMVVDRVVAELSRRRTPAAFVGALHALRLVDFHRRAHEWARVFGRCNVPPALRAITLQWAMVGMDMLPQMKPEIVDAVSEIALTASETASPLRDAVLGRVGPQVTAEILADCSDAAEAQRCLAVLAGTRIDIASRIATEVPSSRLCEVVVDLPADDIGDLLSSARIVSLELARCLFGTIFPDHAILSKLRDYSPWLIEASIIERNGEKIAYARILHISDDAQPNVEQVTRDFARVMLRCLPECERVDVQAMLPGGLPLQFGDHPSAVFWFGRHSDHPPTAVVWNRLRSQVAASAMGVMDSTSRA</sequence>
<dbReference type="SUPFAM" id="SSF52540">
    <property type="entry name" value="P-loop containing nucleoside triphosphate hydrolases"/>
    <property type="match status" value="1"/>
</dbReference>
<comment type="caution">
    <text evidence="1">The sequence shown here is derived from an EMBL/GenBank/DDBJ whole genome shotgun (WGS) entry which is preliminary data.</text>
</comment>
<evidence type="ECO:0000313" key="1">
    <source>
        <dbReference type="EMBL" id="MFD1044411.1"/>
    </source>
</evidence>
<dbReference type="EMBL" id="JBHTIS010000049">
    <property type="protein sequence ID" value="MFD1044411.1"/>
    <property type="molecule type" value="Genomic_DNA"/>
</dbReference>
<reference evidence="2" key="1">
    <citation type="journal article" date="2019" name="Int. J. Syst. Evol. Microbiol.">
        <title>The Global Catalogue of Microorganisms (GCM) 10K type strain sequencing project: providing services to taxonomists for standard genome sequencing and annotation.</title>
        <authorList>
            <consortium name="The Broad Institute Genomics Platform"/>
            <consortium name="The Broad Institute Genome Sequencing Center for Infectious Disease"/>
            <person name="Wu L."/>
            <person name="Ma J."/>
        </authorList>
    </citation>
    <scope>NUCLEOTIDE SEQUENCE [LARGE SCALE GENOMIC DNA]</scope>
    <source>
        <strain evidence="2">JCM 31486</strain>
    </source>
</reference>
<organism evidence="1 2">
    <name type="scientific">Kibdelosporangium lantanae</name>
    <dbReference type="NCBI Taxonomy" id="1497396"/>
    <lineage>
        <taxon>Bacteria</taxon>
        <taxon>Bacillati</taxon>
        <taxon>Actinomycetota</taxon>
        <taxon>Actinomycetes</taxon>
        <taxon>Pseudonocardiales</taxon>
        <taxon>Pseudonocardiaceae</taxon>
        <taxon>Kibdelosporangium</taxon>
    </lineage>
</organism>